<proteinExistence type="predicted"/>
<evidence type="ECO:0000313" key="3">
    <source>
        <dbReference type="Proteomes" id="UP000239936"/>
    </source>
</evidence>
<dbReference type="RefSeq" id="WP_105073248.1">
    <property type="nucleotide sequence ID" value="NZ_PPGH01000034.1"/>
</dbReference>
<dbReference type="OrthoDB" id="28191at1046"/>
<feature type="transmembrane region" description="Helical" evidence="1">
    <location>
        <begin position="116"/>
        <end position="136"/>
    </location>
</feature>
<feature type="transmembrane region" description="Helical" evidence="1">
    <location>
        <begin position="156"/>
        <end position="178"/>
    </location>
</feature>
<keyword evidence="3" id="KW-1185">Reference proteome</keyword>
<dbReference type="Proteomes" id="UP000239936">
    <property type="component" value="Unassembled WGS sequence"/>
</dbReference>
<dbReference type="EMBL" id="PPGH01000034">
    <property type="protein sequence ID" value="PQJ96488.1"/>
    <property type="molecule type" value="Genomic_DNA"/>
</dbReference>
<sequence length="267" mass="29915">MERLSQNSAAPAEPQRWVNVFWLILTTLGLLILAEAFRAAPCWIAPMIVVLLAYPIWTAQRESFLFKRRVALLGAVHEHSQTRQLLWNGHLGVILHIPLALGFAALLLALSVNLSALHWLVLFTDAVILAVGYGYLRRKVAAQVRPEVLGVFVRRWPLWLANLSLLTLAFFILNFFVIGAPDLRQTSWHVVAEQAFASGSQIMSCSWSGWLVGSLSALEQGSWALAQQIIPNLPGYEWRLAAWLLFLLQLSCYQSFLRFAIGRAESG</sequence>
<gene>
    <name evidence="2" type="ORF">CXB77_06480</name>
</gene>
<protein>
    <submittedName>
        <fullName evidence="2">Uncharacterized protein</fullName>
    </submittedName>
</protein>
<keyword evidence="1" id="KW-0472">Membrane</keyword>
<reference evidence="2 3" key="1">
    <citation type="submission" date="2018-01" db="EMBL/GenBank/DDBJ databases">
        <title>The complete genome sequence of Chromatium okenii LaCa, a purple sulfur bacterium with a turbulent life.</title>
        <authorList>
            <person name="Luedin S.M."/>
            <person name="Liechti N."/>
            <person name="Storelli N."/>
            <person name="Danza F."/>
            <person name="Wittwer M."/>
            <person name="Pothier J.F."/>
            <person name="Tonolla M.A."/>
        </authorList>
    </citation>
    <scope>NUCLEOTIDE SEQUENCE [LARGE SCALE GENOMIC DNA]</scope>
    <source>
        <strain evidence="2 3">LaCa</strain>
    </source>
</reference>
<evidence type="ECO:0000256" key="1">
    <source>
        <dbReference type="SAM" id="Phobius"/>
    </source>
</evidence>
<organism evidence="2 3">
    <name type="scientific">Chromatium okenii</name>
    <dbReference type="NCBI Taxonomy" id="61644"/>
    <lineage>
        <taxon>Bacteria</taxon>
        <taxon>Pseudomonadati</taxon>
        <taxon>Pseudomonadota</taxon>
        <taxon>Gammaproteobacteria</taxon>
        <taxon>Chromatiales</taxon>
        <taxon>Chromatiaceae</taxon>
        <taxon>Chromatium</taxon>
    </lineage>
</organism>
<keyword evidence="1" id="KW-1133">Transmembrane helix</keyword>
<evidence type="ECO:0000313" key="2">
    <source>
        <dbReference type="EMBL" id="PQJ96488.1"/>
    </source>
</evidence>
<comment type="caution">
    <text evidence="2">The sequence shown here is derived from an EMBL/GenBank/DDBJ whole genome shotgun (WGS) entry which is preliminary data.</text>
</comment>
<feature type="transmembrane region" description="Helical" evidence="1">
    <location>
        <begin position="91"/>
        <end position="110"/>
    </location>
</feature>
<feature type="transmembrane region" description="Helical" evidence="1">
    <location>
        <begin position="43"/>
        <end position="59"/>
    </location>
</feature>
<name>A0A2S7XSP2_9GAMM</name>
<keyword evidence="1" id="KW-0812">Transmembrane</keyword>
<accession>A0A2S7XSP2</accession>
<feature type="transmembrane region" description="Helical" evidence="1">
    <location>
        <begin position="20"/>
        <end position="37"/>
    </location>
</feature>
<feature type="transmembrane region" description="Helical" evidence="1">
    <location>
        <begin position="240"/>
        <end position="261"/>
    </location>
</feature>
<dbReference type="AlphaFoldDB" id="A0A2S7XSP2"/>